<sequence length="150" mass="18044">MDIVSKKKRSELMSDIKSYNTKPEIMVRKVLYNMGFRYRINDSVEGIKPDIILRKYNVVIFVHGCYWHRHRGCLLAYNPKSKVDFWNQKFKKNIERDKKVFLKLKLQGWRVGVIWECTTRNSDEFARTMLELQQWILNGSDEFESTFVKI</sequence>
<dbReference type="OrthoDB" id="9801520at2"/>
<dbReference type="RefSeq" id="WP_109764442.1">
    <property type="nucleotide sequence ID" value="NZ_QGGU01000010.1"/>
</dbReference>
<comment type="function">
    <text evidence="6">May nick specific sequences that contain T:G mispairs resulting from m5C-deamination.</text>
</comment>
<dbReference type="EC" id="3.1.-.-" evidence="6"/>
<keyword evidence="5 6" id="KW-0234">DNA repair</keyword>
<name>A0A316G0M9_9GAMM</name>
<protein>
    <recommendedName>
        <fullName evidence="6">Very short patch repair endonuclease</fullName>
        <ecNumber evidence="6">3.1.-.-</ecNumber>
    </recommendedName>
</protein>
<proteinExistence type="inferred from homology"/>
<keyword evidence="3 6" id="KW-0227">DNA damage</keyword>
<keyword evidence="8" id="KW-1185">Reference proteome</keyword>
<dbReference type="InterPro" id="IPR004603">
    <property type="entry name" value="DNA_mismatch_endonuc_vsr"/>
</dbReference>
<organism evidence="7 8">
    <name type="scientific">Pleionea mediterranea</name>
    <dbReference type="NCBI Taxonomy" id="523701"/>
    <lineage>
        <taxon>Bacteria</taxon>
        <taxon>Pseudomonadati</taxon>
        <taxon>Pseudomonadota</taxon>
        <taxon>Gammaproteobacteria</taxon>
        <taxon>Oceanospirillales</taxon>
        <taxon>Pleioneaceae</taxon>
        <taxon>Pleionea</taxon>
    </lineage>
</organism>
<evidence type="ECO:0000256" key="4">
    <source>
        <dbReference type="ARBA" id="ARBA00022801"/>
    </source>
</evidence>
<gene>
    <name evidence="7" type="ORF">C8D97_110122</name>
</gene>
<dbReference type="GO" id="GO:0004519">
    <property type="term" value="F:endonuclease activity"/>
    <property type="evidence" value="ECO:0007669"/>
    <property type="project" value="UniProtKB-KW"/>
</dbReference>
<comment type="similarity">
    <text evidence="6">Belongs to the vsr family.</text>
</comment>
<reference evidence="7 8" key="1">
    <citation type="submission" date="2018-05" db="EMBL/GenBank/DDBJ databases">
        <title>Genomic Encyclopedia of Type Strains, Phase IV (KMG-IV): sequencing the most valuable type-strain genomes for metagenomic binning, comparative biology and taxonomic classification.</title>
        <authorList>
            <person name="Goeker M."/>
        </authorList>
    </citation>
    <scope>NUCLEOTIDE SEQUENCE [LARGE SCALE GENOMIC DNA]</scope>
    <source>
        <strain evidence="7 8">DSM 25350</strain>
    </source>
</reference>
<dbReference type="PIRSF" id="PIRSF018267">
    <property type="entry name" value="VSR_endonuc"/>
    <property type="match status" value="1"/>
</dbReference>
<evidence type="ECO:0000256" key="2">
    <source>
        <dbReference type="ARBA" id="ARBA00022759"/>
    </source>
</evidence>
<dbReference type="CDD" id="cd00221">
    <property type="entry name" value="Vsr"/>
    <property type="match status" value="1"/>
</dbReference>
<evidence type="ECO:0000256" key="5">
    <source>
        <dbReference type="ARBA" id="ARBA00023204"/>
    </source>
</evidence>
<dbReference type="GO" id="GO:0016787">
    <property type="term" value="F:hydrolase activity"/>
    <property type="evidence" value="ECO:0007669"/>
    <property type="project" value="UniProtKB-KW"/>
</dbReference>
<evidence type="ECO:0000256" key="3">
    <source>
        <dbReference type="ARBA" id="ARBA00022763"/>
    </source>
</evidence>
<dbReference type="Proteomes" id="UP000245790">
    <property type="component" value="Unassembled WGS sequence"/>
</dbReference>
<comment type="caution">
    <text evidence="7">The sequence shown here is derived from an EMBL/GenBank/DDBJ whole genome shotgun (WGS) entry which is preliminary data.</text>
</comment>
<keyword evidence="4 6" id="KW-0378">Hydrolase</keyword>
<keyword evidence="2 6" id="KW-0255">Endonuclease</keyword>
<dbReference type="Gene3D" id="3.40.960.10">
    <property type="entry name" value="VSR Endonuclease"/>
    <property type="match status" value="1"/>
</dbReference>
<dbReference type="EMBL" id="QGGU01000010">
    <property type="protein sequence ID" value="PWK47907.1"/>
    <property type="molecule type" value="Genomic_DNA"/>
</dbReference>
<dbReference type="SUPFAM" id="SSF52980">
    <property type="entry name" value="Restriction endonuclease-like"/>
    <property type="match status" value="1"/>
</dbReference>
<accession>A0A316G0M9</accession>
<evidence type="ECO:0000256" key="6">
    <source>
        <dbReference type="PIRNR" id="PIRNR018267"/>
    </source>
</evidence>
<evidence type="ECO:0000313" key="8">
    <source>
        <dbReference type="Proteomes" id="UP000245790"/>
    </source>
</evidence>
<dbReference type="NCBIfam" id="TIGR00632">
    <property type="entry name" value="vsr"/>
    <property type="match status" value="1"/>
</dbReference>
<dbReference type="InterPro" id="IPR011335">
    <property type="entry name" value="Restrct_endonuc-II-like"/>
</dbReference>
<evidence type="ECO:0000313" key="7">
    <source>
        <dbReference type="EMBL" id="PWK47907.1"/>
    </source>
</evidence>
<keyword evidence="1 6" id="KW-0540">Nuclease</keyword>
<dbReference type="GO" id="GO:0006298">
    <property type="term" value="P:mismatch repair"/>
    <property type="evidence" value="ECO:0007669"/>
    <property type="project" value="UniProtKB-UniRule"/>
</dbReference>
<dbReference type="AlphaFoldDB" id="A0A316G0M9"/>
<evidence type="ECO:0000256" key="1">
    <source>
        <dbReference type="ARBA" id="ARBA00022722"/>
    </source>
</evidence>
<dbReference type="Pfam" id="PF03852">
    <property type="entry name" value="Vsr"/>
    <property type="match status" value="1"/>
</dbReference>